<dbReference type="InterPro" id="IPR038475">
    <property type="entry name" value="RecG_C_sf"/>
</dbReference>
<dbReference type="Pfam" id="PF04326">
    <property type="entry name" value="SLFN_AlbA_2"/>
    <property type="match status" value="1"/>
</dbReference>
<dbReference type="EMBL" id="CACRTN010000010">
    <property type="protein sequence ID" value="VYT79189.1"/>
    <property type="molecule type" value="Genomic_DNA"/>
</dbReference>
<dbReference type="Gene3D" id="3.30.950.30">
    <property type="entry name" value="Schlafen, AAA domain"/>
    <property type="match status" value="1"/>
</dbReference>
<dbReference type="Gene3D" id="3.30.565.60">
    <property type="match status" value="1"/>
</dbReference>
<proteinExistence type="predicted"/>
<reference evidence="2" key="1">
    <citation type="submission" date="2019-11" db="EMBL/GenBank/DDBJ databases">
        <authorList>
            <person name="Feng L."/>
        </authorList>
    </citation>
    <scope>NUCLEOTIDE SEQUENCE</scope>
    <source>
        <strain evidence="2">CintestinalisLFYP54</strain>
    </source>
</reference>
<evidence type="ECO:0000313" key="2">
    <source>
        <dbReference type="EMBL" id="VYT79189.1"/>
    </source>
</evidence>
<evidence type="ECO:0000259" key="1">
    <source>
        <dbReference type="Pfam" id="PF04326"/>
    </source>
</evidence>
<sequence>MELRESDRMEFKLEVNERICKTVIAFANTLGGTIYVGIDDFGNPVGIPSDELDGEMLKLSNLIHDLVCPEIMQFVSIEPYDLDGKTLIKIGVDVGDERPYHLSNKGPVPAGTFTRVGPSNIPMSRRDIRRMIRLVDGDSYETRQSRIQDLTFHEARRAFDYRGIPFDETRFQALGLYSREGAFSNLALLISDQNPHELKLAIFNDDAETEFLNRLECTGSILKQFDDALQFLTFNNNLRSYFPTAQRIDKYDYPLEAVREGLLNCLLHRDYDEDTPTLVKMNRTQLRFISRGDLFDISLEQAIMGSSNSRNGALVQIFHRLGIAEAYGSGLRKIFKLYEHEELQPEVEANGFFYLTLPNCNTTRNPYLNLRSNEGPGLRGDYDAFRRLDDEGALPPDVARAFRPLREQTESRLREAKRSDGRIAASHEAAIPSDEKRPHARKVELDARWTGDATERLILEYALKTDGELSRQDVEHVLSCGRDTALKVLNGLVERGIMAKDGKARATRYHIIEAKGA</sequence>
<gene>
    <name evidence="2" type="ORF">CILFYP54_01547</name>
</gene>
<dbReference type="InterPro" id="IPR007421">
    <property type="entry name" value="Schlafen_AlbA_2_dom"/>
</dbReference>
<protein>
    <submittedName>
        <fullName evidence="2">Divergent AAA domain protein</fullName>
    </submittedName>
</protein>
<accession>A0A6N2ZI17</accession>
<dbReference type="Gene3D" id="1.10.10.10">
    <property type="entry name" value="Winged helix-like DNA-binding domain superfamily/Winged helix DNA-binding domain"/>
    <property type="match status" value="1"/>
</dbReference>
<dbReference type="Pfam" id="PF13749">
    <property type="entry name" value="HATPase_c_4"/>
    <property type="match status" value="1"/>
</dbReference>
<feature type="domain" description="Schlafen AlbA-2" evidence="1">
    <location>
        <begin position="5"/>
        <end position="123"/>
    </location>
</feature>
<dbReference type="InterPro" id="IPR038461">
    <property type="entry name" value="Schlafen_AlbA_2_dom_sf"/>
</dbReference>
<dbReference type="PANTHER" id="PTHR30595:SF6">
    <property type="entry name" value="SCHLAFEN ALBA-2 DOMAIN-CONTAINING PROTEIN"/>
    <property type="match status" value="1"/>
</dbReference>
<dbReference type="InterPro" id="IPR036388">
    <property type="entry name" value="WH-like_DNA-bd_sf"/>
</dbReference>
<dbReference type="PANTHER" id="PTHR30595">
    <property type="entry name" value="GLPR-RELATED TRANSCRIPTIONAL REPRESSOR"/>
    <property type="match status" value="1"/>
</dbReference>
<dbReference type="RefSeq" id="WP_156848339.1">
    <property type="nucleotide sequence ID" value="NZ_CACRTN010000010.1"/>
</dbReference>
<name>A0A6N2ZI17_9ACTN</name>
<organism evidence="2">
    <name type="scientific">Collinsella intestinalis</name>
    <dbReference type="NCBI Taxonomy" id="147207"/>
    <lineage>
        <taxon>Bacteria</taxon>
        <taxon>Bacillati</taxon>
        <taxon>Actinomycetota</taxon>
        <taxon>Coriobacteriia</taxon>
        <taxon>Coriobacteriales</taxon>
        <taxon>Coriobacteriaceae</taxon>
        <taxon>Collinsella</taxon>
    </lineage>
</organism>
<dbReference type="AlphaFoldDB" id="A0A6N2ZI17"/>